<dbReference type="PANTHER" id="PTHR13778">
    <property type="entry name" value="GLYCOSYLTRANSFERASE 8 DOMAIN-CONTAINING PROTEIN"/>
    <property type="match status" value="1"/>
</dbReference>
<dbReference type="AlphaFoldDB" id="A0A5P5X5Z9"/>
<reference evidence="4" key="1">
    <citation type="journal article" date="2019" name="Int. J. Food Microbiol.">
        <title>Developing a novel molecular serotyping system based on capsular polysaccharide synthesis gene clusters of Vibrio parahaemolyticus.</title>
        <authorList>
            <person name="Pang Y."/>
            <person name="Guo X."/>
            <person name="Tian X."/>
            <person name="Liu F."/>
            <person name="Wang L."/>
            <person name="Wu J."/>
            <person name="Zhang S."/>
            <person name="Li S."/>
            <person name="Liu B."/>
        </authorList>
    </citation>
    <scope>NUCLEOTIDE SEQUENCE</scope>
    <source>
        <strain evidence="4">G3500</strain>
    </source>
</reference>
<keyword evidence="3" id="KW-0479">Metal-binding</keyword>
<evidence type="ECO:0000313" key="4">
    <source>
        <dbReference type="EMBL" id="QFF90671.1"/>
    </source>
</evidence>
<dbReference type="Pfam" id="PF01501">
    <property type="entry name" value="Glyco_transf_8"/>
    <property type="match status" value="1"/>
</dbReference>
<proteinExistence type="predicted"/>
<evidence type="ECO:0000256" key="1">
    <source>
        <dbReference type="ARBA" id="ARBA00022676"/>
    </source>
</evidence>
<evidence type="ECO:0000256" key="2">
    <source>
        <dbReference type="ARBA" id="ARBA00022679"/>
    </source>
</evidence>
<dbReference type="Gene3D" id="3.90.550.10">
    <property type="entry name" value="Spore Coat Polysaccharide Biosynthesis Protein SpsA, Chain A"/>
    <property type="match status" value="1"/>
</dbReference>
<dbReference type="GO" id="GO:0016757">
    <property type="term" value="F:glycosyltransferase activity"/>
    <property type="evidence" value="ECO:0007669"/>
    <property type="project" value="UniProtKB-KW"/>
</dbReference>
<dbReference type="PANTHER" id="PTHR13778:SF47">
    <property type="entry name" value="LIPOPOLYSACCHARIDE 1,3-GALACTOSYLTRANSFERASE"/>
    <property type="match status" value="1"/>
</dbReference>
<dbReference type="EMBL" id="MK473657">
    <property type="protein sequence ID" value="QFF90671.1"/>
    <property type="molecule type" value="Genomic_DNA"/>
</dbReference>
<protein>
    <submittedName>
        <fullName evidence="4">Glycosyl transferase</fullName>
    </submittedName>
</protein>
<keyword evidence="1" id="KW-0328">Glycosyltransferase</keyword>
<dbReference type="RefSeq" id="WP_162457615.1">
    <property type="nucleotide sequence ID" value="NZ_CP047990.1"/>
</dbReference>
<dbReference type="InterPro" id="IPR002495">
    <property type="entry name" value="Glyco_trans_8"/>
</dbReference>
<dbReference type="InterPro" id="IPR050748">
    <property type="entry name" value="Glycosyltrans_8_dom-fam"/>
</dbReference>
<keyword evidence="2 4" id="KW-0808">Transferase</keyword>
<dbReference type="GO" id="GO:0046872">
    <property type="term" value="F:metal ion binding"/>
    <property type="evidence" value="ECO:0007669"/>
    <property type="project" value="UniProtKB-KW"/>
</dbReference>
<name>A0A5P5X5Z9_VIBPH</name>
<sequence length="306" mass="36012">MINIALNIDENYVDYCRVLISSVLNYNKCVSFHILTNNLSAVSQKSITEQLNSKSFVYFYNIDSSHFEGMPKSVQWPEAIYYRLLVAEVLPKELKKVLYCDCDILFRGSIEDLWAVDIESYGVAAVEDVLSPISPMVENIGCNPMIGYFNSGVMLINLDFWRDRKVSQRTLNYIRENINVIKHPDQDALNYVLNNDWLKIHTRWNFLAPFQNSYYSHQHLMADYKKISKFYPIIVHFSGPKPWHPSCKSIYKFEYFELSQKFGVHDIVPKLRTKDYLEYYLLHSMNNFGIRPLKVNYFLNDISERN</sequence>
<dbReference type="InterPro" id="IPR029044">
    <property type="entry name" value="Nucleotide-diphossugar_trans"/>
</dbReference>
<evidence type="ECO:0000256" key="3">
    <source>
        <dbReference type="ARBA" id="ARBA00022723"/>
    </source>
</evidence>
<accession>A0A5P5X5Z9</accession>
<organism evidence="4">
    <name type="scientific">Vibrio parahaemolyticus</name>
    <dbReference type="NCBI Taxonomy" id="670"/>
    <lineage>
        <taxon>Bacteria</taxon>
        <taxon>Pseudomonadati</taxon>
        <taxon>Pseudomonadota</taxon>
        <taxon>Gammaproteobacteria</taxon>
        <taxon>Vibrionales</taxon>
        <taxon>Vibrionaceae</taxon>
        <taxon>Vibrio</taxon>
    </lineage>
</organism>
<dbReference type="CDD" id="cd04194">
    <property type="entry name" value="GT8_A4GalT_like"/>
    <property type="match status" value="1"/>
</dbReference>
<dbReference type="SUPFAM" id="SSF53448">
    <property type="entry name" value="Nucleotide-diphospho-sugar transferases"/>
    <property type="match status" value="1"/>
</dbReference>